<name>A0A1V0TT71_9ACTN</name>
<organism evidence="2 3">
    <name type="scientific">Streptomyces gilvosporeus</name>
    <dbReference type="NCBI Taxonomy" id="553510"/>
    <lineage>
        <taxon>Bacteria</taxon>
        <taxon>Bacillati</taxon>
        <taxon>Actinomycetota</taxon>
        <taxon>Actinomycetes</taxon>
        <taxon>Kitasatosporales</taxon>
        <taxon>Streptomycetaceae</taxon>
        <taxon>Streptomyces</taxon>
    </lineage>
</organism>
<dbReference type="AlphaFoldDB" id="A0A1V0TT71"/>
<dbReference type="Proteomes" id="UP000192726">
    <property type="component" value="Chromosome"/>
</dbReference>
<proteinExistence type="predicted"/>
<reference evidence="2 3" key="1">
    <citation type="submission" date="2017-04" db="EMBL/GenBank/DDBJ databases">
        <title>Complete Genome Sequence of Streptomyces gilvosporeus F607, a Capable Producer of Natamycin.</title>
        <authorList>
            <person name="Zong G."/>
            <person name="Zhong C."/>
            <person name="Fu J."/>
            <person name="Qin R."/>
            <person name="Cao G."/>
        </authorList>
    </citation>
    <scope>NUCLEOTIDE SEQUENCE [LARGE SCALE GENOMIC DNA]</scope>
    <source>
        <strain evidence="2 3">F607</strain>
    </source>
</reference>
<dbReference type="EMBL" id="CP020569">
    <property type="protein sequence ID" value="ARF55958.1"/>
    <property type="molecule type" value="Genomic_DNA"/>
</dbReference>
<evidence type="ECO:0000313" key="3">
    <source>
        <dbReference type="Proteomes" id="UP000192726"/>
    </source>
</evidence>
<feature type="region of interest" description="Disordered" evidence="1">
    <location>
        <begin position="475"/>
        <end position="496"/>
    </location>
</feature>
<dbReference type="KEGG" id="sgv:B1H19_18785"/>
<feature type="region of interest" description="Disordered" evidence="1">
    <location>
        <begin position="433"/>
        <end position="452"/>
    </location>
</feature>
<gene>
    <name evidence="2" type="ORF">B1H19_18785</name>
</gene>
<dbReference type="OrthoDB" id="5103427at2"/>
<evidence type="ECO:0000313" key="2">
    <source>
        <dbReference type="EMBL" id="ARF55958.1"/>
    </source>
</evidence>
<dbReference type="STRING" id="553510.B1H19_18785"/>
<dbReference type="InterPro" id="IPR046175">
    <property type="entry name" value="DUF6177"/>
</dbReference>
<protein>
    <submittedName>
        <fullName evidence="2">Uncharacterized protein</fullName>
    </submittedName>
</protein>
<evidence type="ECO:0000256" key="1">
    <source>
        <dbReference type="SAM" id="MobiDB-lite"/>
    </source>
</evidence>
<dbReference type="RefSeq" id="WP_083105813.1">
    <property type="nucleotide sequence ID" value="NZ_CP020569.1"/>
</dbReference>
<sequence length="496" mass="51582">MTTDVIALTERMPDVWAVAAGLTAGGPDSQVSAEADGAVLQLSDAEGRPLASIEAPLLVHIPGEAARLLGPEYAAVGQGRPLWWTEIRAATGAHGADRLAGVIASRLVGRLGGAVWPRTAAVEEYGEAVPEVAATDRQPTGQPAVDVLTDRAAVIILDRPVVAMTAWLADAVRATAGERALQIVTPPGARLTLPVRTVLAGLPNRWVVQDGEGGYYDGLSGSVVRWKDGQFTADGALADAFVRGTFAAGALRRGETAAGPDGPAPGGQLLLSLRTHHPAADDLLLGGALEDIWQHVTGAPPAGWGTEEPAASRWSRKELTALVRDRAPEPTWLVAVGQPERPAVATLRVRRTSEGVEEDMTVAFGFSGETDVPLGELPALAERLVVRHGLESLLVQQRAARRDLSVPAQLEAPPLPVAFVLGSDAVRETGMARARRSPLPDPPRQLGPAAAAGFHYPLGTGGAEALERLMTHLRPPAAADAGSVTGGAAARPASEE</sequence>
<keyword evidence="3" id="KW-1185">Reference proteome</keyword>
<dbReference type="Pfam" id="PF19674">
    <property type="entry name" value="DUF6177"/>
    <property type="match status" value="1"/>
</dbReference>
<accession>A0A1V0TT71</accession>